<accession>A0ABU1GV80</accession>
<dbReference type="Proteomes" id="UP001269375">
    <property type="component" value="Unassembled WGS sequence"/>
</dbReference>
<dbReference type="Pfam" id="PF04972">
    <property type="entry name" value="BON"/>
    <property type="match status" value="2"/>
</dbReference>
<reference evidence="4 5" key="1">
    <citation type="submission" date="2023-04" db="EMBL/GenBank/DDBJ databases">
        <title>A long-awaited taxogenomic arrangement of the family Halomonadaceae.</title>
        <authorList>
            <person name="De La Haba R."/>
            <person name="Chuvochina M."/>
            <person name="Wittouck S."/>
            <person name="Arahal D.R."/>
            <person name="Sanchez-Porro C."/>
            <person name="Hugenholtz P."/>
            <person name="Ventosa A."/>
        </authorList>
    </citation>
    <scope>NUCLEOTIDE SEQUENCE [LARGE SCALE GENOMIC DNA]</scope>
    <source>
        <strain evidence="4 5">DSM 22428</strain>
    </source>
</reference>
<evidence type="ECO:0000313" key="5">
    <source>
        <dbReference type="Proteomes" id="UP001269375"/>
    </source>
</evidence>
<evidence type="ECO:0000259" key="3">
    <source>
        <dbReference type="PROSITE" id="PS50914"/>
    </source>
</evidence>
<protein>
    <submittedName>
        <fullName evidence="4">BON domain-containing protein</fullName>
    </submittedName>
</protein>
<proteinExistence type="predicted"/>
<dbReference type="PANTHER" id="PTHR34606">
    <property type="entry name" value="BON DOMAIN-CONTAINING PROTEIN"/>
    <property type="match status" value="1"/>
</dbReference>
<dbReference type="Gene3D" id="3.30.1340.30">
    <property type="match status" value="2"/>
</dbReference>
<evidence type="ECO:0000313" key="4">
    <source>
        <dbReference type="EMBL" id="MDR5895735.1"/>
    </source>
</evidence>
<sequence length="186" mass="20308">MKKGFMSAALVAVAVAVSGCASVGQQNMNYQPRPNAVAQGDSQLQHRLLELILHGDYRYGDSHINVDAYNGHVLLTGQVQNQELKTMAGDAVKRQNDVKDVRNELEIGENTSRTQRVKDSWITTNINSRLVVDNSIDSESVHVITENGVVYLMGTVSKHAAEDVASLAASIDGVRKVVKVFQYIGQ</sequence>
<keyword evidence="1 2" id="KW-0732">Signal</keyword>
<dbReference type="PROSITE" id="PS51257">
    <property type="entry name" value="PROKAR_LIPOPROTEIN"/>
    <property type="match status" value="1"/>
</dbReference>
<evidence type="ECO:0000256" key="2">
    <source>
        <dbReference type="SAM" id="SignalP"/>
    </source>
</evidence>
<dbReference type="PROSITE" id="PS50914">
    <property type="entry name" value="BON"/>
    <property type="match status" value="2"/>
</dbReference>
<comment type="caution">
    <text evidence="4">The sequence shown here is derived from an EMBL/GenBank/DDBJ whole genome shotgun (WGS) entry which is preliminary data.</text>
</comment>
<feature type="domain" description="BON" evidence="3">
    <location>
        <begin position="40"/>
        <end position="109"/>
    </location>
</feature>
<dbReference type="InterPro" id="IPR007055">
    <property type="entry name" value="BON_dom"/>
</dbReference>
<dbReference type="SMART" id="SM00749">
    <property type="entry name" value="BON"/>
    <property type="match status" value="2"/>
</dbReference>
<feature type="domain" description="BON" evidence="3">
    <location>
        <begin position="118"/>
        <end position="185"/>
    </location>
</feature>
<gene>
    <name evidence="4" type="ORF">QC825_06590</name>
</gene>
<organism evidence="4 5">
    <name type="scientific">Larsenimonas suaedae</name>
    <dbReference type="NCBI Taxonomy" id="1851019"/>
    <lineage>
        <taxon>Bacteria</taxon>
        <taxon>Pseudomonadati</taxon>
        <taxon>Pseudomonadota</taxon>
        <taxon>Gammaproteobacteria</taxon>
        <taxon>Oceanospirillales</taxon>
        <taxon>Halomonadaceae</taxon>
        <taxon>Larsenimonas</taxon>
    </lineage>
</organism>
<dbReference type="InterPro" id="IPR014004">
    <property type="entry name" value="Transpt-assoc_nodulatn_dom_bac"/>
</dbReference>
<dbReference type="RefSeq" id="WP_251589562.1">
    <property type="nucleotide sequence ID" value="NZ_JAMLJI010000001.1"/>
</dbReference>
<keyword evidence="5" id="KW-1185">Reference proteome</keyword>
<dbReference type="InterPro" id="IPR051686">
    <property type="entry name" value="Lipoprotein_DolP"/>
</dbReference>
<feature type="chain" id="PRO_5046787223" evidence="2">
    <location>
        <begin position="22"/>
        <end position="186"/>
    </location>
</feature>
<name>A0ABU1GV80_9GAMM</name>
<feature type="signal peptide" evidence="2">
    <location>
        <begin position="1"/>
        <end position="21"/>
    </location>
</feature>
<evidence type="ECO:0000256" key="1">
    <source>
        <dbReference type="ARBA" id="ARBA00022729"/>
    </source>
</evidence>
<dbReference type="PANTHER" id="PTHR34606:SF4">
    <property type="entry name" value="OUTER MEMBRANE LIPOPROTEIN DOLP"/>
    <property type="match status" value="1"/>
</dbReference>
<dbReference type="EMBL" id="JARWAO010000003">
    <property type="protein sequence ID" value="MDR5895735.1"/>
    <property type="molecule type" value="Genomic_DNA"/>
</dbReference>